<dbReference type="PANTHER" id="PTHR14948">
    <property type="entry name" value="NG5"/>
    <property type="match status" value="1"/>
</dbReference>
<evidence type="ECO:0000256" key="5">
    <source>
        <dbReference type="SAM" id="Phobius"/>
    </source>
</evidence>
<evidence type="ECO:0000256" key="2">
    <source>
        <dbReference type="ARBA" id="ARBA00022692"/>
    </source>
</evidence>
<dbReference type="EMBL" id="JBIRYI010000009">
    <property type="protein sequence ID" value="MFI2488389.1"/>
    <property type="molecule type" value="Genomic_DNA"/>
</dbReference>
<gene>
    <name evidence="6" type="ORF">ACH47X_15860</name>
</gene>
<dbReference type="InterPro" id="IPR007593">
    <property type="entry name" value="CD225/Dispanin_fam"/>
</dbReference>
<keyword evidence="3 5" id="KW-1133">Transmembrane helix</keyword>
<protein>
    <submittedName>
        <fullName evidence="6">CD225/dispanin family protein</fullName>
    </submittedName>
</protein>
<dbReference type="Pfam" id="PF04505">
    <property type="entry name" value="CD225"/>
    <property type="match status" value="1"/>
</dbReference>
<evidence type="ECO:0000313" key="7">
    <source>
        <dbReference type="Proteomes" id="UP001611580"/>
    </source>
</evidence>
<dbReference type="InterPro" id="IPR051423">
    <property type="entry name" value="CD225/Dispanin"/>
</dbReference>
<comment type="subcellular location">
    <subcellularLocation>
        <location evidence="1">Membrane</location>
    </subcellularLocation>
</comment>
<reference evidence="6 7" key="1">
    <citation type="submission" date="2024-10" db="EMBL/GenBank/DDBJ databases">
        <title>The Natural Products Discovery Center: Release of the First 8490 Sequenced Strains for Exploring Actinobacteria Biosynthetic Diversity.</title>
        <authorList>
            <person name="Kalkreuter E."/>
            <person name="Kautsar S.A."/>
            <person name="Yang D."/>
            <person name="Bader C.D."/>
            <person name="Teijaro C.N."/>
            <person name="Fluegel L."/>
            <person name="Davis C.M."/>
            <person name="Simpson J.R."/>
            <person name="Lauterbach L."/>
            <person name="Steele A.D."/>
            <person name="Gui C."/>
            <person name="Meng S."/>
            <person name="Li G."/>
            <person name="Viehrig K."/>
            <person name="Ye F."/>
            <person name="Su P."/>
            <person name="Kiefer A.F."/>
            <person name="Nichols A."/>
            <person name="Cepeda A.J."/>
            <person name="Yan W."/>
            <person name="Fan B."/>
            <person name="Jiang Y."/>
            <person name="Adhikari A."/>
            <person name="Zheng C.-J."/>
            <person name="Schuster L."/>
            <person name="Cowan T.M."/>
            <person name="Smanski M.J."/>
            <person name="Chevrette M.G."/>
            <person name="De Carvalho L.P.S."/>
            <person name="Shen B."/>
        </authorList>
    </citation>
    <scope>NUCLEOTIDE SEQUENCE [LARGE SCALE GENOMIC DNA]</scope>
    <source>
        <strain evidence="6 7">NPDC019481</strain>
    </source>
</reference>
<keyword evidence="2 5" id="KW-0812">Transmembrane</keyword>
<feature type="transmembrane region" description="Helical" evidence="5">
    <location>
        <begin position="36"/>
        <end position="57"/>
    </location>
</feature>
<evidence type="ECO:0000256" key="4">
    <source>
        <dbReference type="ARBA" id="ARBA00023136"/>
    </source>
</evidence>
<comment type="caution">
    <text evidence="6">The sequence shown here is derived from an EMBL/GenBank/DDBJ whole genome shotgun (WGS) entry which is preliminary data.</text>
</comment>
<keyword evidence="4 5" id="KW-0472">Membrane</keyword>
<evidence type="ECO:0000256" key="3">
    <source>
        <dbReference type="ARBA" id="ARBA00022989"/>
    </source>
</evidence>
<proteinExistence type="predicted"/>
<evidence type="ECO:0000256" key="1">
    <source>
        <dbReference type="ARBA" id="ARBA00004370"/>
    </source>
</evidence>
<dbReference type="RefSeq" id="WP_397405550.1">
    <property type="nucleotide sequence ID" value="NZ_JBIRYI010000009.1"/>
</dbReference>
<accession>A0ABW7XMB1</accession>
<evidence type="ECO:0000313" key="6">
    <source>
        <dbReference type="EMBL" id="MFI2488389.1"/>
    </source>
</evidence>
<feature type="transmembrane region" description="Helical" evidence="5">
    <location>
        <begin position="84"/>
        <end position="108"/>
    </location>
</feature>
<sequence length="110" mass="12040">MSNSAAQPGSSGRSRAPVNVSVHTYPAQLQYPPPTYLVFTVLVTLFGFPPTGIIALVNSMRVNTLWKTGQHDKARKSSRRARNWGLLTLAIWVVAVVVVVFWASIAYLNG</sequence>
<dbReference type="Proteomes" id="UP001611580">
    <property type="component" value="Unassembled WGS sequence"/>
</dbReference>
<keyword evidence="7" id="KW-1185">Reference proteome</keyword>
<organism evidence="6 7">
    <name type="scientific">Promicromonospora kroppenstedtii</name>
    <dbReference type="NCBI Taxonomy" id="440482"/>
    <lineage>
        <taxon>Bacteria</taxon>
        <taxon>Bacillati</taxon>
        <taxon>Actinomycetota</taxon>
        <taxon>Actinomycetes</taxon>
        <taxon>Micrococcales</taxon>
        <taxon>Promicromonosporaceae</taxon>
        <taxon>Promicromonospora</taxon>
    </lineage>
</organism>
<dbReference type="PANTHER" id="PTHR14948:SF25">
    <property type="entry name" value="DUF4190 DOMAIN-CONTAINING PROTEIN"/>
    <property type="match status" value="1"/>
</dbReference>
<name>A0ABW7XMB1_9MICO</name>